<keyword evidence="3" id="KW-0813">Transport</keyword>
<dbReference type="SUPFAM" id="SSF161111">
    <property type="entry name" value="Cation efflux protein transmembrane domain-like"/>
    <property type="match status" value="1"/>
</dbReference>
<reference evidence="12 13" key="1">
    <citation type="submission" date="2023-10" db="EMBL/GenBank/DDBJ databases">
        <title>Psychrosphaera aquimaarina strain SW33 isolated from seawater.</title>
        <authorList>
            <person name="Bayburt H."/>
            <person name="Kim J.M."/>
            <person name="Choi B.J."/>
            <person name="Jeon C.O."/>
        </authorList>
    </citation>
    <scope>NUCLEOTIDE SEQUENCE [LARGE SCALE GENOMIC DNA]</scope>
    <source>
        <strain evidence="12 13">KCTC 52743</strain>
    </source>
</reference>
<comment type="similarity">
    <text evidence="2">Belongs to the cation diffusion facilitator (CDF) transporter (TC 2.A.4) family. SLC30A subfamily.</text>
</comment>
<dbReference type="InterPro" id="IPR058533">
    <property type="entry name" value="Cation_efflux_TM"/>
</dbReference>
<gene>
    <name evidence="12" type="ORF">RT723_14355</name>
</gene>
<comment type="caution">
    <text evidence="12">The sequence shown here is derived from an EMBL/GenBank/DDBJ whole genome shotgun (WGS) entry which is preliminary data.</text>
</comment>
<evidence type="ECO:0000313" key="13">
    <source>
        <dbReference type="Proteomes" id="UP001257914"/>
    </source>
</evidence>
<dbReference type="EMBL" id="JAWCUA010000010">
    <property type="protein sequence ID" value="MDU0114153.1"/>
    <property type="molecule type" value="Genomic_DNA"/>
</dbReference>
<comment type="subcellular location">
    <subcellularLocation>
        <location evidence="1">Membrane</location>
        <topology evidence="1">Multi-pass membrane protein</topology>
    </subcellularLocation>
</comment>
<keyword evidence="6 9" id="KW-1133">Transmembrane helix</keyword>
<evidence type="ECO:0000256" key="8">
    <source>
        <dbReference type="ARBA" id="ARBA00023136"/>
    </source>
</evidence>
<dbReference type="InterPro" id="IPR036837">
    <property type="entry name" value="Cation_efflux_CTD_sf"/>
</dbReference>
<feature type="domain" description="Cation efflux protein cytoplasmic" evidence="11">
    <location>
        <begin position="217"/>
        <end position="265"/>
    </location>
</feature>
<keyword evidence="4 9" id="KW-0812">Transmembrane</keyword>
<protein>
    <submittedName>
        <fullName evidence="12">Cation diffusion facilitator family transporter</fullName>
    </submittedName>
</protein>
<evidence type="ECO:0000256" key="4">
    <source>
        <dbReference type="ARBA" id="ARBA00022692"/>
    </source>
</evidence>
<keyword evidence="5" id="KW-0862">Zinc</keyword>
<dbReference type="PANTHER" id="PTHR11562:SF17">
    <property type="entry name" value="RE54080P-RELATED"/>
    <property type="match status" value="1"/>
</dbReference>
<keyword evidence="13" id="KW-1185">Reference proteome</keyword>
<evidence type="ECO:0000256" key="1">
    <source>
        <dbReference type="ARBA" id="ARBA00004141"/>
    </source>
</evidence>
<feature type="transmembrane region" description="Helical" evidence="9">
    <location>
        <begin position="164"/>
        <end position="182"/>
    </location>
</feature>
<dbReference type="Pfam" id="PF01545">
    <property type="entry name" value="Cation_efflux"/>
    <property type="match status" value="1"/>
</dbReference>
<evidence type="ECO:0000259" key="11">
    <source>
        <dbReference type="Pfam" id="PF16916"/>
    </source>
</evidence>
<keyword evidence="5" id="KW-0864">Zinc transport</keyword>
<evidence type="ECO:0000313" key="12">
    <source>
        <dbReference type="EMBL" id="MDU0114153.1"/>
    </source>
</evidence>
<dbReference type="Proteomes" id="UP001257914">
    <property type="component" value="Unassembled WGS sequence"/>
</dbReference>
<evidence type="ECO:0000256" key="3">
    <source>
        <dbReference type="ARBA" id="ARBA00022448"/>
    </source>
</evidence>
<feature type="transmembrane region" description="Helical" evidence="9">
    <location>
        <begin position="188"/>
        <end position="205"/>
    </location>
</feature>
<dbReference type="SUPFAM" id="SSF160240">
    <property type="entry name" value="Cation efflux protein cytoplasmic domain-like"/>
    <property type="match status" value="1"/>
</dbReference>
<organism evidence="12 13">
    <name type="scientific">Psychrosphaera aquimarina</name>
    <dbReference type="NCBI Taxonomy" id="2044854"/>
    <lineage>
        <taxon>Bacteria</taxon>
        <taxon>Pseudomonadati</taxon>
        <taxon>Pseudomonadota</taxon>
        <taxon>Gammaproteobacteria</taxon>
        <taxon>Alteromonadales</taxon>
        <taxon>Pseudoalteromonadaceae</taxon>
        <taxon>Psychrosphaera</taxon>
    </lineage>
</organism>
<dbReference type="NCBIfam" id="TIGR01297">
    <property type="entry name" value="CDF"/>
    <property type="match status" value="1"/>
</dbReference>
<feature type="transmembrane region" description="Helical" evidence="9">
    <location>
        <begin position="89"/>
        <end position="110"/>
    </location>
</feature>
<keyword evidence="8 9" id="KW-0472">Membrane</keyword>
<proteinExistence type="inferred from homology"/>
<dbReference type="Pfam" id="PF16916">
    <property type="entry name" value="ZT_dimer"/>
    <property type="match status" value="1"/>
</dbReference>
<evidence type="ECO:0000256" key="2">
    <source>
        <dbReference type="ARBA" id="ARBA00008873"/>
    </source>
</evidence>
<keyword evidence="7" id="KW-0406">Ion transport</keyword>
<dbReference type="InterPro" id="IPR002524">
    <property type="entry name" value="Cation_efflux"/>
</dbReference>
<evidence type="ECO:0000256" key="5">
    <source>
        <dbReference type="ARBA" id="ARBA00022906"/>
    </source>
</evidence>
<dbReference type="RefSeq" id="WP_315947758.1">
    <property type="nucleotide sequence ID" value="NZ_JAWCUA010000010.1"/>
</dbReference>
<dbReference type="PANTHER" id="PTHR11562">
    <property type="entry name" value="CATION EFFLUX PROTEIN/ ZINC TRANSPORTER"/>
    <property type="match status" value="1"/>
</dbReference>
<feature type="transmembrane region" description="Helical" evidence="9">
    <location>
        <begin position="122"/>
        <end position="143"/>
    </location>
</feature>
<dbReference type="InterPro" id="IPR027470">
    <property type="entry name" value="Cation_efflux_CTD"/>
</dbReference>
<evidence type="ECO:0000256" key="9">
    <source>
        <dbReference type="SAM" id="Phobius"/>
    </source>
</evidence>
<dbReference type="InterPro" id="IPR027469">
    <property type="entry name" value="Cation_efflux_TMD_sf"/>
</dbReference>
<dbReference type="InterPro" id="IPR050681">
    <property type="entry name" value="CDF/SLC30A"/>
</dbReference>
<name>A0ABU3R3C0_9GAMM</name>
<evidence type="ECO:0000256" key="6">
    <source>
        <dbReference type="ARBA" id="ARBA00022989"/>
    </source>
</evidence>
<accession>A0ABU3R3C0</accession>
<evidence type="ECO:0000256" key="7">
    <source>
        <dbReference type="ARBA" id="ARBA00023065"/>
    </source>
</evidence>
<sequence>MHSHSSHEGHHHHHDHSDKSSSQITWAFFLNFTFTIIEFIGGYLTNSTAIMADAVHDLGDTLSIGSAWLLNKLGNKKANESYSYGFKRFSLLGALLNGVILIIGSTWVLIESVSRLFDPQMPMAEGMFFLALLGISVNGYAAYRLSSGKSLNEKMLNWHLIEDVLGWVAVLIVSVVLMFVEWPLLDPILSIAFTLFILFNVVKYLRSTFTLFFQATPDQKLLNDIQTELTRDELVVNTHHLHLWSLDGEQHVLTAHLELSQMVEANKLFTLKQEIAANLAPFNLAHTTIEFEFPDEQCRDEMVSDSEHEHHEHHSHSH</sequence>
<feature type="domain" description="Cation efflux protein transmembrane" evidence="10">
    <location>
        <begin position="26"/>
        <end position="209"/>
    </location>
</feature>
<dbReference type="Gene3D" id="1.20.1510.10">
    <property type="entry name" value="Cation efflux protein transmembrane domain"/>
    <property type="match status" value="1"/>
</dbReference>
<feature type="transmembrane region" description="Helical" evidence="9">
    <location>
        <begin position="24"/>
        <end position="44"/>
    </location>
</feature>
<evidence type="ECO:0000259" key="10">
    <source>
        <dbReference type="Pfam" id="PF01545"/>
    </source>
</evidence>